<organism evidence="1 2">
    <name type="scientific">Rhodoferax fermentans</name>
    <dbReference type="NCBI Taxonomy" id="28066"/>
    <lineage>
        <taxon>Bacteria</taxon>
        <taxon>Pseudomonadati</taxon>
        <taxon>Pseudomonadota</taxon>
        <taxon>Betaproteobacteria</taxon>
        <taxon>Burkholderiales</taxon>
        <taxon>Comamonadaceae</taxon>
        <taxon>Rhodoferax</taxon>
    </lineage>
</organism>
<name>A0A1T1ANL6_RHOFE</name>
<dbReference type="EMBL" id="MTJN01000002">
    <property type="protein sequence ID" value="OOV05644.1"/>
    <property type="molecule type" value="Genomic_DNA"/>
</dbReference>
<evidence type="ECO:0000313" key="2">
    <source>
        <dbReference type="Proteomes" id="UP000190750"/>
    </source>
</evidence>
<proteinExistence type="predicted"/>
<dbReference type="STRING" id="28066.RF819_02000"/>
<protein>
    <submittedName>
        <fullName evidence="1">Uncharacterized protein</fullName>
    </submittedName>
</protein>
<accession>A0A1T1ANL6</accession>
<dbReference type="AlphaFoldDB" id="A0A1T1ANL6"/>
<reference evidence="1 2" key="1">
    <citation type="submission" date="2017-01" db="EMBL/GenBank/DDBJ databases">
        <title>Genome sequencing of Rhodoferax fermentans JCM 7819.</title>
        <authorList>
            <person name="Kim Y.J."/>
            <person name="Farh M.E.-A."/>
            <person name="Yang D.-C."/>
        </authorList>
    </citation>
    <scope>NUCLEOTIDE SEQUENCE [LARGE SCALE GENOMIC DNA]</scope>
    <source>
        <strain evidence="1 2">JCM 7819</strain>
    </source>
</reference>
<sequence>MQKLSARLASLETRDKSRRVISGLSHFYDLIEAVDKVGGGRVLLDRLDAGIATDDDCAAVAAVPGGVRAIREHVTGLERFYGGQP</sequence>
<comment type="caution">
    <text evidence="1">The sequence shown here is derived from an EMBL/GenBank/DDBJ whole genome shotgun (WGS) entry which is preliminary data.</text>
</comment>
<evidence type="ECO:0000313" key="1">
    <source>
        <dbReference type="EMBL" id="OOV05644.1"/>
    </source>
</evidence>
<dbReference type="RefSeq" id="WP_078363425.1">
    <property type="nucleotide sequence ID" value="NZ_MTJN01000002.1"/>
</dbReference>
<dbReference type="Proteomes" id="UP000190750">
    <property type="component" value="Unassembled WGS sequence"/>
</dbReference>
<keyword evidence="2" id="KW-1185">Reference proteome</keyword>
<gene>
    <name evidence="1" type="ORF">RF819_02000</name>
</gene>